<dbReference type="AlphaFoldDB" id="A0AA39GVI1"/>
<feature type="domain" description="PSP proline-rich" evidence="7">
    <location>
        <begin position="109"/>
        <end position="161"/>
    </location>
</feature>
<protein>
    <recommendedName>
        <fullName evidence="7">PSP proline-rich domain-containing protein</fullName>
    </recommendedName>
</protein>
<reference evidence="8" key="1">
    <citation type="submission" date="2023-06" db="EMBL/GenBank/DDBJ databases">
        <title>Genomic analysis of the entomopathogenic nematode Steinernema hermaphroditum.</title>
        <authorList>
            <person name="Schwarz E.M."/>
            <person name="Heppert J.K."/>
            <person name="Baniya A."/>
            <person name="Schwartz H.T."/>
            <person name="Tan C.-H."/>
            <person name="Antoshechkin I."/>
            <person name="Sternberg P.W."/>
            <person name="Goodrich-Blair H."/>
            <person name="Dillman A.R."/>
        </authorList>
    </citation>
    <scope>NUCLEOTIDE SEQUENCE</scope>
    <source>
        <strain evidence="8">PS9179</strain>
        <tissue evidence="8">Whole animal</tissue>
    </source>
</reference>
<evidence type="ECO:0000259" key="7">
    <source>
        <dbReference type="SMART" id="SM00581"/>
    </source>
</evidence>
<evidence type="ECO:0000313" key="9">
    <source>
        <dbReference type="Proteomes" id="UP001175271"/>
    </source>
</evidence>
<dbReference type="GO" id="GO:0003723">
    <property type="term" value="F:RNA binding"/>
    <property type="evidence" value="ECO:0007669"/>
    <property type="project" value="TreeGrafter"/>
</dbReference>
<gene>
    <name evidence="8" type="ORF">QR680_000484</name>
</gene>
<dbReference type="PANTHER" id="PTHR13316:SF0">
    <property type="entry name" value="ZINC FINGER CCHC DOMAIN-CONTAINING PROTEIN 8"/>
    <property type="match status" value="1"/>
</dbReference>
<evidence type="ECO:0000313" key="8">
    <source>
        <dbReference type="EMBL" id="KAK0393944.1"/>
    </source>
</evidence>
<organism evidence="8 9">
    <name type="scientific">Steinernema hermaphroditum</name>
    <dbReference type="NCBI Taxonomy" id="289476"/>
    <lineage>
        <taxon>Eukaryota</taxon>
        <taxon>Metazoa</taxon>
        <taxon>Ecdysozoa</taxon>
        <taxon>Nematoda</taxon>
        <taxon>Chromadorea</taxon>
        <taxon>Rhabditida</taxon>
        <taxon>Tylenchina</taxon>
        <taxon>Panagrolaimomorpha</taxon>
        <taxon>Strongyloidoidea</taxon>
        <taxon>Steinernematidae</taxon>
        <taxon>Steinernema</taxon>
    </lineage>
</organism>
<keyword evidence="5" id="KW-0539">Nucleus</keyword>
<dbReference type="Pfam" id="PF04046">
    <property type="entry name" value="PSP"/>
    <property type="match status" value="1"/>
</dbReference>
<keyword evidence="4" id="KW-0862">Zinc</keyword>
<dbReference type="EMBL" id="JAUCMV010000005">
    <property type="protein sequence ID" value="KAK0393944.1"/>
    <property type="molecule type" value="Genomic_DNA"/>
</dbReference>
<dbReference type="GO" id="GO:0008270">
    <property type="term" value="F:zinc ion binding"/>
    <property type="evidence" value="ECO:0007669"/>
    <property type="project" value="UniProtKB-KW"/>
</dbReference>
<dbReference type="SMART" id="SM00581">
    <property type="entry name" value="PSP"/>
    <property type="match status" value="1"/>
</dbReference>
<dbReference type="PANTHER" id="PTHR13316">
    <property type="entry name" value="ZINC FINGER, CCHC DOMAIN CONTAINING 8"/>
    <property type="match status" value="1"/>
</dbReference>
<sequence>MNEEDQRMSTSSSLTRAPSPTLFSIDTERTDGSRRVRSNLSTAEILTYKVTTPGNSVPESSKCIKFLCFNCRGNHIRDFCPHPRNQSATRKSWSEFRAALQPRSVPIVSTRYRPGLISRKLRAALGLQERDLPPWTYRMREQGYPPTYLKEAAIYDTGDPTNLLSFHFLDNEQNEEEDRKERLHLLQPPTLDPEKIIKYVGFTAEIPHDEHYGTSFQVPPFHLVVSKLQDDLRKKWRDDIKSRSRDRRTFGKADREAGV</sequence>
<comment type="caution">
    <text evidence="8">The sequence shown here is derived from an EMBL/GenBank/DDBJ whole genome shotgun (WGS) entry which is preliminary data.</text>
</comment>
<name>A0AA39GVI1_9BILA</name>
<evidence type="ECO:0000256" key="6">
    <source>
        <dbReference type="SAM" id="MobiDB-lite"/>
    </source>
</evidence>
<keyword evidence="9" id="KW-1185">Reference proteome</keyword>
<dbReference type="GO" id="GO:0071013">
    <property type="term" value="C:catalytic step 2 spliceosome"/>
    <property type="evidence" value="ECO:0007669"/>
    <property type="project" value="TreeGrafter"/>
</dbReference>
<feature type="compositionally biased region" description="Polar residues" evidence="6">
    <location>
        <begin position="8"/>
        <end position="24"/>
    </location>
</feature>
<proteinExistence type="predicted"/>
<evidence type="ECO:0000256" key="5">
    <source>
        <dbReference type="ARBA" id="ARBA00023242"/>
    </source>
</evidence>
<evidence type="ECO:0000256" key="3">
    <source>
        <dbReference type="ARBA" id="ARBA00022771"/>
    </source>
</evidence>
<feature type="region of interest" description="Disordered" evidence="6">
    <location>
        <begin position="1"/>
        <end position="34"/>
    </location>
</feature>
<dbReference type="InterPro" id="IPR052115">
    <property type="entry name" value="NEXT_complex_subunit_ZCCHC8"/>
</dbReference>
<accession>A0AA39GVI1</accession>
<keyword evidence="2" id="KW-0479">Metal-binding</keyword>
<evidence type="ECO:0000256" key="1">
    <source>
        <dbReference type="ARBA" id="ARBA00004123"/>
    </source>
</evidence>
<evidence type="ECO:0000256" key="2">
    <source>
        <dbReference type="ARBA" id="ARBA00022723"/>
    </source>
</evidence>
<comment type="subcellular location">
    <subcellularLocation>
        <location evidence="1">Nucleus</location>
    </subcellularLocation>
</comment>
<keyword evidence="3" id="KW-0863">Zinc-finger</keyword>
<dbReference type="InterPro" id="IPR006568">
    <property type="entry name" value="PSP_pro-rich"/>
</dbReference>
<evidence type="ECO:0000256" key="4">
    <source>
        <dbReference type="ARBA" id="ARBA00022833"/>
    </source>
</evidence>
<dbReference type="Proteomes" id="UP001175271">
    <property type="component" value="Unassembled WGS sequence"/>
</dbReference>